<comment type="caution">
    <text evidence="5">The sequence shown here is derived from an EMBL/GenBank/DDBJ whole genome shotgun (WGS) entry which is preliminary data.</text>
</comment>
<dbReference type="InterPro" id="IPR001932">
    <property type="entry name" value="PPM-type_phosphatase-like_dom"/>
</dbReference>
<dbReference type="InterPro" id="IPR003018">
    <property type="entry name" value="GAF"/>
</dbReference>
<organism evidence="5 6">
    <name type="scientific">Noviherbaspirillum galbum</name>
    <dbReference type="NCBI Taxonomy" id="2709383"/>
    <lineage>
        <taxon>Bacteria</taxon>
        <taxon>Pseudomonadati</taxon>
        <taxon>Pseudomonadota</taxon>
        <taxon>Betaproteobacteria</taxon>
        <taxon>Burkholderiales</taxon>
        <taxon>Oxalobacteraceae</taxon>
        <taxon>Noviherbaspirillum</taxon>
    </lineage>
</organism>
<dbReference type="SMART" id="SM00331">
    <property type="entry name" value="PP2C_SIG"/>
    <property type="match status" value="1"/>
</dbReference>
<evidence type="ECO:0000313" key="5">
    <source>
        <dbReference type="EMBL" id="NEX63930.1"/>
    </source>
</evidence>
<name>A0A6B3SSK2_9BURK</name>
<dbReference type="SMART" id="SM00065">
    <property type="entry name" value="GAF"/>
    <property type="match status" value="1"/>
</dbReference>
<dbReference type="SUPFAM" id="SSF55781">
    <property type="entry name" value="GAF domain-like"/>
    <property type="match status" value="1"/>
</dbReference>
<evidence type="ECO:0000259" key="3">
    <source>
        <dbReference type="SMART" id="SM00065"/>
    </source>
</evidence>
<keyword evidence="1" id="KW-0378">Hydrolase</keyword>
<sequence length="455" mass="51179">MASSSILTDESARLENLYSHGLLDTPFEVVFDEIASLAAKICGVPYGMVTVLDGKRQWIKAARGLDVQEISRDISFCSYTIQQDDVFYVPDMLADERFASNPFVTGPLAIRVYAGAPVVSDEGYKLGTVCVLSDRPQALDNWQLDALRQLSQVVRTLFSARRKESELERERIRLQEALERRHHELDLTYRRLSEEMELARELQHRFLPAYKRVFNVTFDWLFRASSYLSGDLFDYFPLDQRYLCFHVCDVAGHGVASALLAFGMQRQLSAARFDMAAYLQRMNGDLRRAIRMIAGECNRRFLSLNESGLYATMVIGVIDAETGEGALVQAGHPHPLMIAPGSGQVSAIGEGGLPIGMFPDAEYDACGFHLQTGSRLFLYSDGILDCENPDQAPFGRQRFERILSDFADAPLDQAKKRLEQALLEWHGRNRGFSDDITFLALEYRGRLTGQVNTPS</sequence>
<dbReference type="RefSeq" id="WP_163967866.1">
    <property type="nucleotide sequence ID" value="NZ_JAAIVB010000078.1"/>
</dbReference>
<dbReference type="AlphaFoldDB" id="A0A6B3SSK2"/>
<gene>
    <name evidence="5" type="ORF">G3574_22850</name>
</gene>
<dbReference type="SUPFAM" id="SSF81606">
    <property type="entry name" value="PP2C-like"/>
    <property type="match status" value="1"/>
</dbReference>
<dbReference type="Gene3D" id="3.60.40.10">
    <property type="entry name" value="PPM-type phosphatase domain"/>
    <property type="match status" value="1"/>
</dbReference>
<dbReference type="EMBL" id="JAAIVB010000078">
    <property type="protein sequence ID" value="NEX63930.1"/>
    <property type="molecule type" value="Genomic_DNA"/>
</dbReference>
<dbReference type="InterPro" id="IPR029016">
    <property type="entry name" value="GAF-like_dom_sf"/>
</dbReference>
<accession>A0A6B3SSK2</accession>
<feature type="domain" description="PPM-type phosphatase" evidence="4">
    <location>
        <begin position="213"/>
        <end position="443"/>
    </location>
</feature>
<dbReference type="InterPro" id="IPR052016">
    <property type="entry name" value="Bact_Sigma-Reg"/>
</dbReference>
<dbReference type="Gene3D" id="3.30.450.40">
    <property type="match status" value="1"/>
</dbReference>
<proteinExistence type="predicted"/>
<dbReference type="PANTHER" id="PTHR43156:SF9">
    <property type="entry name" value="HAMP DOMAIN-CONTAINING PROTEIN"/>
    <property type="match status" value="1"/>
</dbReference>
<evidence type="ECO:0000256" key="2">
    <source>
        <dbReference type="SAM" id="Coils"/>
    </source>
</evidence>
<dbReference type="Pfam" id="PF01590">
    <property type="entry name" value="GAF"/>
    <property type="match status" value="1"/>
</dbReference>
<evidence type="ECO:0000313" key="6">
    <source>
        <dbReference type="Proteomes" id="UP000482155"/>
    </source>
</evidence>
<dbReference type="PANTHER" id="PTHR43156">
    <property type="entry name" value="STAGE II SPORULATION PROTEIN E-RELATED"/>
    <property type="match status" value="1"/>
</dbReference>
<evidence type="ECO:0000256" key="1">
    <source>
        <dbReference type="ARBA" id="ARBA00022801"/>
    </source>
</evidence>
<evidence type="ECO:0000259" key="4">
    <source>
        <dbReference type="SMART" id="SM00331"/>
    </source>
</evidence>
<protein>
    <submittedName>
        <fullName evidence="5">SpoIIE family protein phosphatase</fullName>
    </submittedName>
</protein>
<keyword evidence="2" id="KW-0175">Coiled coil</keyword>
<dbReference type="Proteomes" id="UP000482155">
    <property type="component" value="Unassembled WGS sequence"/>
</dbReference>
<feature type="coiled-coil region" evidence="2">
    <location>
        <begin position="157"/>
        <end position="195"/>
    </location>
</feature>
<dbReference type="GO" id="GO:0016791">
    <property type="term" value="F:phosphatase activity"/>
    <property type="evidence" value="ECO:0007669"/>
    <property type="project" value="TreeGrafter"/>
</dbReference>
<reference evidence="5 6" key="1">
    <citation type="submission" date="2020-02" db="EMBL/GenBank/DDBJ databases">
        <authorList>
            <person name="Kim M.K."/>
        </authorList>
    </citation>
    <scope>NUCLEOTIDE SEQUENCE [LARGE SCALE GENOMIC DNA]</scope>
    <source>
        <strain evidence="5 6">17J57-3</strain>
    </source>
</reference>
<feature type="domain" description="GAF" evidence="3">
    <location>
        <begin position="26"/>
        <end position="168"/>
    </location>
</feature>
<keyword evidence="6" id="KW-1185">Reference proteome</keyword>
<dbReference type="Pfam" id="PF07228">
    <property type="entry name" value="SpoIIE"/>
    <property type="match status" value="1"/>
</dbReference>
<dbReference type="InterPro" id="IPR036457">
    <property type="entry name" value="PPM-type-like_dom_sf"/>
</dbReference>